<dbReference type="AlphaFoldDB" id="A0A1A8WW31"/>
<feature type="non-terminal residue" evidence="3">
    <location>
        <position position="1"/>
    </location>
</feature>
<dbReference type="VEuPathDB" id="PlasmoDB:PmUG01_03014100"/>
<proteinExistence type="predicted"/>
<gene>
    <name evidence="3" type="ORF">PMALA_054770</name>
</gene>
<dbReference type="EMBL" id="FLQW01004122">
    <property type="protein sequence ID" value="SBS96555.1"/>
    <property type="molecule type" value="Genomic_DNA"/>
</dbReference>
<evidence type="ECO:0000259" key="2">
    <source>
        <dbReference type="Pfam" id="PF14733"/>
    </source>
</evidence>
<feature type="region of interest" description="Disordered" evidence="1">
    <location>
        <begin position="682"/>
        <end position="704"/>
    </location>
</feature>
<reference evidence="4" key="1">
    <citation type="submission" date="2016-05" db="EMBL/GenBank/DDBJ databases">
        <authorList>
            <person name="Naeem Raeece"/>
        </authorList>
    </citation>
    <scope>NUCLEOTIDE SEQUENCE [LARGE SCALE GENOMIC DNA]</scope>
</reference>
<feature type="domain" description="AP2-coincident C-terminal" evidence="2">
    <location>
        <begin position="990"/>
        <end position="1102"/>
    </location>
</feature>
<evidence type="ECO:0000313" key="4">
    <source>
        <dbReference type="Proteomes" id="UP000078597"/>
    </source>
</evidence>
<protein>
    <submittedName>
        <fullName evidence="3">Transcription factor with AP2 domain(S), putative (ApiAP2)</fullName>
    </submittedName>
</protein>
<feature type="compositionally biased region" description="Low complexity" evidence="1">
    <location>
        <begin position="1"/>
        <end position="64"/>
    </location>
</feature>
<evidence type="ECO:0000256" key="1">
    <source>
        <dbReference type="SAM" id="MobiDB-lite"/>
    </source>
</evidence>
<accession>A0A1A8WW31</accession>
<dbReference type="InterPro" id="IPR028078">
    <property type="entry name" value="ACDC"/>
</dbReference>
<feature type="region of interest" description="Disordered" evidence="1">
    <location>
        <begin position="1"/>
        <end position="78"/>
    </location>
</feature>
<evidence type="ECO:0000313" key="3">
    <source>
        <dbReference type="EMBL" id="SBS96555.1"/>
    </source>
</evidence>
<sequence length="1110" mass="129796">SNNNDIDNNDNNNSNNSNNSNNNNNNNSNSNNSNNNNSNSNNSNNSNNNNNNNNNNSNNGNASNHMKGNHSGVIKGAHESKNLSNDFLVEDKYAKKKWIEEINPNYINNNFAHDHVDIFNVNTNNFFAKSKEEDCEKKQEDNEFSSFSNYEKRHLNLLDLTEKRLMERSFNPDEDKILHKICGDNITVGQISEDEGNKWSNSSVVNGSSNEQLLKITSLNVEQLSIFPQNVRSDSNDDNDDGNNTDGAYLNEHLSPHSTLHSSVDSINRKVCRDNRKNNSLNGTQKMHHKKTYVRSNNITDGNKFLRTMKYEERRKDSRRGVLGNPNFYLLDMEQVKCNEKKDYLNEKVSQTYDSLNIRCIDNADDVKQLIDGRRMNISDKIINNEQRTKDVSNFYGKASTMSTVNDDLWICYVDIDENNNSTLIRSNSLDKKESAQLKCSRKCENFKTDLLYKERINGDCKKGRGICTNDIQKNFLSQEPVDVPMYYDNYTNRENEFVSNNNLNIYNCEVMEQCINNLSDKNSYILNKNKRNSTFLIDNEALNNLKCKNGESYEPLNLFSDIYEDRNKYNEKKYNSPFILNKNYSTNNGNNYYEQNNSIIYGTPYIFGENTMDGRSNVCNLIKKQTKESFEIYTYKNPGRGQIDESFENKLNNHSNKYANTEKICHFKCPYKGQKRENCEGARRREYSEGEQKGENFEEEKKDKNFEGAKKGEYFEEAQNCSNNEEEKNDANINKKKYPVLSNTVLRCLTPRCNTNEVRGRYIMDDAKKNSVSEYMNYNLIANYKLYDKDNKQRNYITPTNDLKNCINDVYHGNEYFHKNYPEEEKWMLNGDIFLNNEYFEESNNSDIDTKEGKKENRTFLDEYADINKKERRQSKLNIYKNYNKKGAILKNVNTLKKFSNKFLQRLLEVDVLYDSNSNKKFLQNDELVDNYYLTIFKSINTNEFLHFNYNCNNNSNNFGEKGFFMESYFEYICLTLHDLNVNNSKDINKTINFRKLIYKYLIIDLFKNKNTLFFSSDVNKDLNFKGTTHDPSVNPLIRNKLRKNISLLKEVEKYHIDVINNIYDVKSIQLYIDVFVTCLLKNVTSSKLSYDEHDMLIKSLLLFYFDSK</sequence>
<feature type="compositionally biased region" description="Polar residues" evidence="1">
    <location>
        <begin position="256"/>
        <end position="265"/>
    </location>
</feature>
<feature type="region of interest" description="Disordered" evidence="1">
    <location>
        <begin position="230"/>
        <end position="265"/>
    </location>
</feature>
<name>A0A1A8WW31_PLAMA</name>
<organism evidence="3 4">
    <name type="scientific">Plasmodium malariae</name>
    <dbReference type="NCBI Taxonomy" id="5858"/>
    <lineage>
        <taxon>Eukaryota</taxon>
        <taxon>Sar</taxon>
        <taxon>Alveolata</taxon>
        <taxon>Apicomplexa</taxon>
        <taxon>Aconoidasida</taxon>
        <taxon>Haemosporida</taxon>
        <taxon>Plasmodiidae</taxon>
        <taxon>Plasmodium</taxon>
        <taxon>Plasmodium (Plasmodium)</taxon>
    </lineage>
</organism>
<dbReference type="Proteomes" id="UP000078597">
    <property type="component" value="Unassembled WGS sequence"/>
</dbReference>
<dbReference type="Pfam" id="PF14733">
    <property type="entry name" value="ACDC"/>
    <property type="match status" value="1"/>
</dbReference>